<sequence>MRTISIFIKIIELKLTKNFYHQPNAFIPSLGKFLIIVLMILSTTQCMNELSEISDTKTPLTSSLNTSCWNSTQSNTTVTGSFQPGTYTIVNNCIRFTNHEEFNKTEIFLNNATANEIESWYNSLPVLTSEKAYQNFMDQYNCIDNQSISEINGLLSSSGNTIRYRWINADELSISPKFMTYAGYRNMDGNFMIGDQIEAESDGVRITIFDGDWNKLTQIRTTPGYPSDTVSYEGDTAFIIDPVLTSRISCDINCCPKNLSTTNYFGPSNRRRLKVELEWIERTSHRRLNGSFLTYSTPKIEFRLNKLELDKKDDLGIWSCIKKHLTFNLECDWFINYVSKVEHDQSGFVVKGSVKACKVTGALTTFISEEVGPFNFTPKDMVCPYKIKFTTTIFEEFNQAPEAILALECFKENNPCFCNICPSGYSWDKANCFSTFCSKLPFIWNNGYYYKSYPNGPNGGICPYGGSFDGANCYLGPVPSGYQGKAFVYNNCYYVAPKCP</sequence>
<accession>A0A9D7XBV2</accession>
<dbReference type="EMBL" id="JADKFW010000004">
    <property type="protein sequence ID" value="MBK9716019.1"/>
    <property type="molecule type" value="Genomic_DNA"/>
</dbReference>
<proteinExistence type="predicted"/>
<evidence type="ECO:0000313" key="1">
    <source>
        <dbReference type="EMBL" id="MBK9716019.1"/>
    </source>
</evidence>
<dbReference type="Proteomes" id="UP000808349">
    <property type="component" value="Unassembled WGS sequence"/>
</dbReference>
<comment type="caution">
    <text evidence="1">The sequence shown here is derived from an EMBL/GenBank/DDBJ whole genome shotgun (WGS) entry which is preliminary data.</text>
</comment>
<protein>
    <submittedName>
        <fullName evidence="1">Uncharacterized protein</fullName>
    </submittedName>
</protein>
<evidence type="ECO:0000313" key="2">
    <source>
        <dbReference type="Proteomes" id="UP000808349"/>
    </source>
</evidence>
<organism evidence="1 2">
    <name type="scientific">Candidatus Defluviibacterium haderslevense</name>
    <dbReference type="NCBI Taxonomy" id="2981993"/>
    <lineage>
        <taxon>Bacteria</taxon>
        <taxon>Pseudomonadati</taxon>
        <taxon>Bacteroidota</taxon>
        <taxon>Saprospiria</taxon>
        <taxon>Saprospirales</taxon>
        <taxon>Saprospiraceae</taxon>
        <taxon>Candidatus Defluviibacterium</taxon>
    </lineage>
</organism>
<gene>
    <name evidence="1" type="ORF">IPO85_00565</name>
</gene>
<reference evidence="1 2" key="1">
    <citation type="submission" date="2020-10" db="EMBL/GenBank/DDBJ databases">
        <title>Connecting structure to function with the recovery of over 1000 high-quality activated sludge metagenome-assembled genomes encoding full-length rRNA genes using long-read sequencing.</title>
        <authorList>
            <person name="Singleton C.M."/>
            <person name="Petriglieri F."/>
            <person name="Kristensen J.M."/>
            <person name="Kirkegaard R.H."/>
            <person name="Michaelsen T.Y."/>
            <person name="Andersen M.H."/>
            <person name="Karst S.M."/>
            <person name="Dueholm M.S."/>
            <person name="Nielsen P.H."/>
            <person name="Albertsen M."/>
        </authorList>
    </citation>
    <scope>NUCLEOTIDE SEQUENCE [LARGE SCALE GENOMIC DNA]</scope>
    <source>
        <strain evidence="1">Ribe_18-Q3-R11-54_BAT3C.373</strain>
    </source>
</reference>
<dbReference type="AlphaFoldDB" id="A0A9D7XBV2"/>
<name>A0A9D7XBV2_9BACT</name>